<evidence type="ECO:0000313" key="2">
    <source>
        <dbReference type="EMBL" id="EID81389.1"/>
    </source>
</evidence>
<evidence type="ECO:0000256" key="1">
    <source>
        <dbReference type="SAM" id="MobiDB-lite"/>
    </source>
</evidence>
<name>I0WYC3_RHOOP</name>
<reference evidence="2 3" key="1">
    <citation type="journal article" date="2012" name="J. Bacteriol.">
        <title>Draft genome sequence of the nitrophenol-degrading actinomycete Rhodococcus imtechensis RKJ300.</title>
        <authorList>
            <person name="Vikram S."/>
            <person name="Kumar S."/>
            <person name="Subramanian S."/>
            <person name="Raghava G.P."/>
        </authorList>
    </citation>
    <scope>NUCLEOTIDE SEQUENCE [LARGE SCALE GENOMIC DNA]</scope>
    <source>
        <strain evidence="2 3">RKJ300</strain>
    </source>
</reference>
<feature type="region of interest" description="Disordered" evidence="1">
    <location>
        <begin position="70"/>
        <end position="95"/>
    </location>
</feature>
<dbReference type="AlphaFoldDB" id="I0WYC3"/>
<protein>
    <submittedName>
        <fullName evidence="2">Uncharacterized protein</fullName>
    </submittedName>
</protein>
<proteinExistence type="predicted"/>
<dbReference type="PATRIC" id="fig|1165867.3.peg.803"/>
<dbReference type="RefSeq" id="WP_007296111.1">
    <property type="nucleotide sequence ID" value="NZ_AJJH01000018.1"/>
</dbReference>
<gene>
    <name evidence="2" type="ORF">W59_03916</name>
</gene>
<comment type="caution">
    <text evidence="2">The sequence shown here is derived from an EMBL/GenBank/DDBJ whole genome shotgun (WGS) entry which is preliminary data.</text>
</comment>
<organism evidence="2 3">
    <name type="scientific">Rhodococcus opacus RKJ300 = JCM 13270</name>
    <dbReference type="NCBI Taxonomy" id="1165867"/>
    <lineage>
        <taxon>Bacteria</taxon>
        <taxon>Bacillati</taxon>
        <taxon>Actinomycetota</taxon>
        <taxon>Actinomycetes</taxon>
        <taxon>Mycobacteriales</taxon>
        <taxon>Nocardiaceae</taxon>
        <taxon>Rhodococcus</taxon>
    </lineage>
</organism>
<evidence type="ECO:0000313" key="3">
    <source>
        <dbReference type="Proteomes" id="UP000006447"/>
    </source>
</evidence>
<feature type="compositionally biased region" description="Basic and acidic residues" evidence="1">
    <location>
        <begin position="76"/>
        <end position="95"/>
    </location>
</feature>
<dbReference type="EMBL" id="AJJH01000018">
    <property type="protein sequence ID" value="EID81389.1"/>
    <property type="molecule type" value="Genomic_DNA"/>
</dbReference>
<dbReference type="Proteomes" id="UP000006447">
    <property type="component" value="Unassembled WGS sequence"/>
</dbReference>
<sequence length="95" mass="10234">MAIQFTFTLGTAAGELAGERLQLGYAVSALFFGGRGRRRLARARLLVSPAGIGPEDTAKAVNRLGERLPSRLGRCVPHDQQNDPGGDRRGEEQMV</sequence>
<accession>I0WYC3</accession>